<organism evidence="1">
    <name type="scientific">marine sediment metagenome</name>
    <dbReference type="NCBI Taxonomy" id="412755"/>
    <lineage>
        <taxon>unclassified sequences</taxon>
        <taxon>metagenomes</taxon>
        <taxon>ecological metagenomes</taxon>
    </lineage>
</organism>
<proteinExistence type="predicted"/>
<feature type="non-terminal residue" evidence="1">
    <location>
        <position position="1"/>
    </location>
</feature>
<evidence type="ECO:0000313" key="1">
    <source>
        <dbReference type="EMBL" id="KKL16100.1"/>
    </source>
</evidence>
<accession>A0A0F9B355</accession>
<gene>
    <name evidence="1" type="ORF">LCGC14_2499010</name>
</gene>
<protein>
    <submittedName>
        <fullName evidence="1">Uncharacterized protein</fullName>
    </submittedName>
</protein>
<comment type="caution">
    <text evidence="1">The sequence shown here is derived from an EMBL/GenBank/DDBJ whole genome shotgun (WGS) entry which is preliminary data.</text>
</comment>
<dbReference type="AlphaFoldDB" id="A0A0F9B355"/>
<dbReference type="EMBL" id="LAZR01039800">
    <property type="protein sequence ID" value="KKL16100.1"/>
    <property type="molecule type" value="Genomic_DNA"/>
</dbReference>
<reference evidence="1" key="1">
    <citation type="journal article" date="2015" name="Nature">
        <title>Complex archaea that bridge the gap between prokaryotes and eukaryotes.</title>
        <authorList>
            <person name="Spang A."/>
            <person name="Saw J.H."/>
            <person name="Jorgensen S.L."/>
            <person name="Zaremba-Niedzwiedzka K."/>
            <person name="Martijn J."/>
            <person name="Lind A.E."/>
            <person name="van Eijk R."/>
            <person name="Schleper C."/>
            <person name="Guy L."/>
            <person name="Ettema T.J."/>
        </authorList>
    </citation>
    <scope>NUCLEOTIDE SEQUENCE</scope>
</reference>
<sequence>SKSKTHFHEGDLMEEKKLRHFHCENCPNFTSAYGHIPECKKCDKKEMVENK</sequence>
<name>A0A0F9B355_9ZZZZ</name>